<feature type="region of interest" description="Disordered" evidence="1">
    <location>
        <begin position="1"/>
        <end position="35"/>
    </location>
</feature>
<feature type="compositionally biased region" description="Basic and acidic residues" evidence="1">
    <location>
        <begin position="1"/>
        <end position="33"/>
    </location>
</feature>
<keyword evidence="3" id="KW-1185">Reference proteome</keyword>
<accession>A0A2T0UEH5</accession>
<dbReference type="InterPro" id="IPR007995">
    <property type="entry name" value="DUF742"/>
</dbReference>
<sequence>MADNSPRPRPDRSDGLDRPVRPGRPDDHEDEHTPLAGIVRPYALTSGRTHSSVDLPVEALVESLPRADDHDWTGQDQVAAIVAACDERTSVAEVSAQVGLPIGVVRVLLGDLVEQGFVTVSSATLTDASSVGERRSLIERTLRGLRAI</sequence>
<gene>
    <name evidence="2" type="ORF">BCF74_11959</name>
</gene>
<comment type="caution">
    <text evidence="2">The sequence shown here is derived from an EMBL/GenBank/DDBJ whole genome shotgun (WGS) entry which is preliminary data.</text>
</comment>
<protein>
    <submittedName>
        <fullName evidence="2">Uncharacterized protein DUF742</fullName>
    </submittedName>
</protein>
<evidence type="ECO:0000313" key="3">
    <source>
        <dbReference type="Proteomes" id="UP000237822"/>
    </source>
</evidence>
<evidence type="ECO:0000256" key="1">
    <source>
        <dbReference type="SAM" id="MobiDB-lite"/>
    </source>
</evidence>
<dbReference type="PANTHER" id="PTHR36221:SF1">
    <property type="entry name" value="DUF742 DOMAIN-CONTAINING PROTEIN"/>
    <property type="match status" value="1"/>
</dbReference>
<reference evidence="2 3" key="1">
    <citation type="submission" date="2018-03" db="EMBL/GenBank/DDBJ databases">
        <title>Genomic Encyclopedia of Archaeal and Bacterial Type Strains, Phase II (KMG-II): from individual species to whole genera.</title>
        <authorList>
            <person name="Goeker M."/>
        </authorList>
    </citation>
    <scope>NUCLEOTIDE SEQUENCE [LARGE SCALE GENOMIC DNA]</scope>
    <source>
        <strain evidence="2 3">ATCC BAA-1496</strain>
    </source>
</reference>
<dbReference type="Pfam" id="PF05331">
    <property type="entry name" value="DUF742"/>
    <property type="match status" value="1"/>
</dbReference>
<dbReference type="OrthoDB" id="3296462at2"/>
<proteinExistence type="predicted"/>
<dbReference type="PANTHER" id="PTHR36221">
    <property type="entry name" value="DUF742 DOMAIN-CONTAINING PROTEIN"/>
    <property type="match status" value="1"/>
</dbReference>
<dbReference type="EMBL" id="PVTI01000019">
    <property type="protein sequence ID" value="PRY56340.1"/>
    <property type="molecule type" value="Genomic_DNA"/>
</dbReference>
<dbReference type="Proteomes" id="UP000237822">
    <property type="component" value="Unassembled WGS sequence"/>
</dbReference>
<name>A0A2T0UEH5_9MICO</name>
<dbReference type="RefSeq" id="WP_106298158.1">
    <property type="nucleotide sequence ID" value="NZ_PVTI01000019.1"/>
</dbReference>
<dbReference type="AlphaFoldDB" id="A0A2T0UEH5"/>
<evidence type="ECO:0000313" key="2">
    <source>
        <dbReference type="EMBL" id="PRY56340.1"/>
    </source>
</evidence>
<organism evidence="2 3">
    <name type="scientific">Knoellia remsis</name>
    <dbReference type="NCBI Taxonomy" id="407159"/>
    <lineage>
        <taxon>Bacteria</taxon>
        <taxon>Bacillati</taxon>
        <taxon>Actinomycetota</taxon>
        <taxon>Actinomycetes</taxon>
        <taxon>Micrococcales</taxon>
        <taxon>Intrasporangiaceae</taxon>
        <taxon>Knoellia</taxon>
    </lineage>
</organism>